<dbReference type="Gene3D" id="3.40.390.10">
    <property type="entry name" value="Collagenase (Catalytic Domain)"/>
    <property type="match status" value="1"/>
</dbReference>
<dbReference type="SUPFAM" id="SSF55486">
    <property type="entry name" value="Metalloproteases ('zincins'), catalytic domain"/>
    <property type="match status" value="1"/>
</dbReference>
<evidence type="ECO:0008006" key="3">
    <source>
        <dbReference type="Google" id="ProtNLM"/>
    </source>
</evidence>
<evidence type="ECO:0000313" key="2">
    <source>
        <dbReference type="Proteomes" id="UP000275480"/>
    </source>
</evidence>
<sequence>MTESIFVAGDDLLTTIDYCLIELEYIEKHWCGTAVGPPKPFIMSHQQPTIDPTRVNFYQELREAVGAEALQTLDPSTVGVSQLESLKPAPGTSTTVPAKYTCATQKPIPTTFQGSAHTAALQVGLGKIIPRWKTGPDKSVNFAAFANGYPKPELALIAAQALKQAADEWNKLELGVQLKWVAKIEDAAFVLSFAGNQDGVLAEAFFPNEEDLNVLNVYNAAFQPGTVQYLKNIFLHELGHVLGLRHEFAPELEDEADNYTVQIGPRNPLSVMGYEFPPQIQPSDVENVKAFYKFPGKALGWKEANTETPKMSMLLIKDYDANN</sequence>
<accession>A0AB74CNJ7</accession>
<dbReference type="EMBL" id="QQZZ01000028">
    <property type="protein sequence ID" value="RMZ47651.1"/>
    <property type="molecule type" value="Genomic_DNA"/>
</dbReference>
<name>A0AB74CNJ7_ASPFL</name>
<reference evidence="1 2" key="1">
    <citation type="submission" date="2018-07" db="EMBL/GenBank/DDBJ databases">
        <title>Identification of spontaneous genetic mutation associated with occurrence of a yellow conidial color mutant of Aspergillus flavus.</title>
        <authorList>
            <person name="Chang P.-K."/>
            <person name="Mack B.M."/>
            <person name="Scharfenstein L."/>
            <person name="Gilbert M.K."/>
        </authorList>
    </citation>
    <scope>NUCLEOTIDE SEQUENCE [LARGE SCALE GENOMIC DNA]</scope>
    <source>
        <strain evidence="1 2">CA14</strain>
    </source>
</reference>
<organism evidence="1 2">
    <name type="scientific">Aspergillus flavus</name>
    <dbReference type="NCBI Taxonomy" id="5059"/>
    <lineage>
        <taxon>Eukaryota</taxon>
        <taxon>Fungi</taxon>
        <taxon>Dikarya</taxon>
        <taxon>Ascomycota</taxon>
        <taxon>Pezizomycotina</taxon>
        <taxon>Eurotiomycetes</taxon>
        <taxon>Eurotiomycetidae</taxon>
        <taxon>Eurotiales</taxon>
        <taxon>Aspergillaceae</taxon>
        <taxon>Aspergillus</taxon>
        <taxon>Aspergillus subgen. Circumdati</taxon>
    </lineage>
</organism>
<protein>
    <recommendedName>
        <fullName evidence="3">Peptidase metallopeptidase domain-containing protein</fullName>
    </recommendedName>
</protein>
<dbReference type="CDD" id="cd04279">
    <property type="entry name" value="ZnMc_MMP_like_1"/>
    <property type="match status" value="1"/>
</dbReference>
<evidence type="ECO:0000313" key="1">
    <source>
        <dbReference type="EMBL" id="RMZ47651.1"/>
    </source>
</evidence>
<dbReference type="GO" id="GO:0008237">
    <property type="term" value="F:metallopeptidase activity"/>
    <property type="evidence" value="ECO:0007669"/>
    <property type="project" value="InterPro"/>
</dbReference>
<comment type="caution">
    <text evidence="1">The sequence shown here is derived from an EMBL/GenBank/DDBJ whole genome shotgun (WGS) entry which is preliminary data.</text>
</comment>
<proteinExistence type="predicted"/>
<dbReference type="InterPro" id="IPR024079">
    <property type="entry name" value="MetalloPept_cat_dom_sf"/>
</dbReference>
<dbReference type="AlphaFoldDB" id="A0AB74CNJ7"/>
<dbReference type="Proteomes" id="UP000275480">
    <property type="component" value="Unassembled WGS sequence"/>
</dbReference>
<gene>
    <name evidence="1" type="ORF">CA14_010406</name>
</gene>